<dbReference type="RefSeq" id="WP_179490763.1">
    <property type="nucleotide sequence ID" value="NZ_JACCCW010000002.1"/>
</dbReference>
<keyword evidence="2" id="KW-1185">Reference proteome</keyword>
<organism evidence="1 2">
    <name type="scientific">Granulicella arctica</name>
    <dbReference type="NCBI Taxonomy" id="940613"/>
    <lineage>
        <taxon>Bacteria</taxon>
        <taxon>Pseudomonadati</taxon>
        <taxon>Acidobacteriota</taxon>
        <taxon>Terriglobia</taxon>
        <taxon>Terriglobales</taxon>
        <taxon>Acidobacteriaceae</taxon>
        <taxon>Granulicella</taxon>
    </lineage>
</organism>
<comment type="caution">
    <text evidence="1">The sequence shown here is derived from an EMBL/GenBank/DDBJ whole genome shotgun (WGS) entry which is preliminary data.</text>
</comment>
<proteinExistence type="predicted"/>
<reference evidence="1 2" key="1">
    <citation type="submission" date="2020-07" db="EMBL/GenBank/DDBJ databases">
        <title>Genomic Encyclopedia of Type Strains, Phase IV (KMG-V): Genome sequencing to study the core and pangenomes of soil and plant-associated prokaryotes.</title>
        <authorList>
            <person name="Whitman W."/>
        </authorList>
    </citation>
    <scope>NUCLEOTIDE SEQUENCE [LARGE SCALE GENOMIC DNA]</scope>
    <source>
        <strain evidence="1 2">X4EP2</strain>
    </source>
</reference>
<dbReference type="EMBL" id="JACCCW010000002">
    <property type="protein sequence ID" value="NYF79827.1"/>
    <property type="molecule type" value="Genomic_DNA"/>
</dbReference>
<name>A0A7Y9TL60_9BACT</name>
<evidence type="ECO:0000313" key="1">
    <source>
        <dbReference type="EMBL" id="NYF79827.1"/>
    </source>
</evidence>
<accession>A0A7Y9TL60</accession>
<sequence length="152" mass="16265">MRTIAFSTDTEKMSWLIVDGSHSEPQLVSTKLERIKFPVDIDEGAGLLGLIKTLGLLIDAQNPKQIAILQPGKSKFNNASPIRFKVEAALQVAAVQKGIAVCLVSPLTVSAYKKKLAKAEKTIEGLVNGGQPFSPRETGDVICAGVVRLPNV</sequence>
<protein>
    <submittedName>
        <fullName evidence="1">Uncharacterized protein</fullName>
    </submittedName>
</protein>
<dbReference type="Proteomes" id="UP000589520">
    <property type="component" value="Unassembled WGS sequence"/>
</dbReference>
<evidence type="ECO:0000313" key="2">
    <source>
        <dbReference type="Proteomes" id="UP000589520"/>
    </source>
</evidence>
<dbReference type="AlphaFoldDB" id="A0A7Y9TL60"/>
<gene>
    <name evidence="1" type="ORF">HDF17_002147</name>
</gene>